<keyword evidence="1" id="KW-0472">Membrane</keyword>
<name>A0A447IQL3_9RHOB</name>
<protein>
    <submittedName>
        <fullName evidence="2">Uncharacterized protein</fullName>
    </submittedName>
</protein>
<keyword evidence="1" id="KW-0812">Transmembrane</keyword>
<organism evidence="2 3">
    <name type="scientific">Paracoccus haematequi</name>
    <dbReference type="NCBI Taxonomy" id="2491866"/>
    <lineage>
        <taxon>Bacteria</taxon>
        <taxon>Pseudomonadati</taxon>
        <taxon>Pseudomonadota</taxon>
        <taxon>Alphaproteobacteria</taxon>
        <taxon>Rhodobacterales</taxon>
        <taxon>Paracoccaceae</taxon>
        <taxon>Paracoccus</taxon>
    </lineage>
</organism>
<dbReference type="RefSeq" id="WP_126155393.1">
    <property type="nucleotide sequence ID" value="NZ_UZWE01000042.1"/>
</dbReference>
<keyword evidence="3" id="KW-1185">Reference proteome</keyword>
<evidence type="ECO:0000313" key="2">
    <source>
        <dbReference type="EMBL" id="VDS09774.1"/>
    </source>
</evidence>
<evidence type="ECO:0000313" key="3">
    <source>
        <dbReference type="Proteomes" id="UP000270743"/>
    </source>
</evidence>
<gene>
    <name evidence="2" type="ORF">PARHAE_02981</name>
</gene>
<dbReference type="EMBL" id="UZWE01000042">
    <property type="protein sequence ID" value="VDS09774.1"/>
    <property type="molecule type" value="Genomic_DNA"/>
</dbReference>
<keyword evidence="1" id="KW-1133">Transmembrane helix</keyword>
<feature type="transmembrane region" description="Helical" evidence="1">
    <location>
        <begin position="35"/>
        <end position="58"/>
    </location>
</feature>
<proteinExistence type="predicted"/>
<dbReference type="AlphaFoldDB" id="A0A447IQL3"/>
<evidence type="ECO:0000256" key="1">
    <source>
        <dbReference type="SAM" id="Phobius"/>
    </source>
</evidence>
<dbReference type="OrthoDB" id="9810066at2"/>
<sequence length="171" mass="19008">MDQDTGLAIPSVRPDGLQLDEHRGRQRRYWRMQRVAWWGFGAVMLVAVLGLTGSGGVFHKQTIAFADATVEIPRVSRWEGSDDLSITFHGPGDSHEVIITQPFFDRFAIERIQPEPDQNPLLPGAQAMRFAATGAPPHQVKVDVRATHFGWTRFDIAIGGETRPVSLLVLP</sequence>
<accession>A0A447IQL3</accession>
<reference evidence="2 3" key="1">
    <citation type="submission" date="2018-12" db="EMBL/GenBank/DDBJ databases">
        <authorList>
            <person name="Criscuolo A."/>
        </authorList>
    </citation>
    <scope>NUCLEOTIDE SEQUENCE [LARGE SCALE GENOMIC DNA]</scope>
    <source>
        <strain evidence="2">ACIP1116241</strain>
    </source>
</reference>
<dbReference type="Proteomes" id="UP000270743">
    <property type="component" value="Unassembled WGS sequence"/>
</dbReference>